<dbReference type="EMBL" id="KN819693">
    <property type="protein sequence ID" value="KIJ08135.1"/>
    <property type="molecule type" value="Genomic_DNA"/>
</dbReference>
<organism evidence="1 2">
    <name type="scientific">Paxillus involutus ATCC 200175</name>
    <dbReference type="NCBI Taxonomy" id="664439"/>
    <lineage>
        <taxon>Eukaryota</taxon>
        <taxon>Fungi</taxon>
        <taxon>Dikarya</taxon>
        <taxon>Basidiomycota</taxon>
        <taxon>Agaricomycotina</taxon>
        <taxon>Agaricomycetes</taxon>
        <taxon>Agaricomycetidae</taxon>
        <taxon>Boletales</taxon>
        <taxon>Paxilineae</taxon>
        <taxon>Paxillaceae</taxon>
        <taxon>Paxillus</taxon>
    </lineage>
</organism>
<dbReference type="Proteomes" id="UP000053647">
    <property type="component" value="Unassembled WGS sequence"/>
</dbReference>
<reference evidence="2" key="2">
    <citation type="submission" date="2015-01" db="EMBL/GenBank/DDBJ databases">
        <title>Evolutionary Origins and Diversification of the Mycorrhizal Mutualists.</title>
        <authorList>
            <consortium name="DOE Joint Genome Institute"/>
            <consortium name="Mycorrhizal Genomics Consortium"/>
            <person name="Kohler A."/>
            <person name="Kuo A."/>
            <person name="Nagy L.G."/>
            <person name="Floudas D."/>
            <person name="Copeland A."/>
            <person name="Barry K.W."/>
            <person name="Cichocki N."/>
            <person name="Veneault-Fourrey C."/>
            <person name="LaButti K."/>
            <person name="Lindquist E.A."/>
            <person name="Lipzen A."/>
            <person name="Lundell T."/>
            <person name="Morin E."/>
            <person name="Murat C."/>
            <person name="Riley R."/>
            <person name="Ohm R."/>
            <person name="Sun H."/>
            <person name="Tunlid A."/>
            <person name="Henrissat B."/>
            <person name="Grigoriev I.V."/>
            <person name="Hibbett D.S."/>
            <person name="Martin F."/>
        </authorList>
    </citation>
    <scope>NUCLEOTIDE SEQUENCE [LARGE SCALE GENOMIC DNA]</scope>
    <source>
        <strain evidence="2">ATCC 200175</strain>
    </source>
</reference>
<dbReference type="AlphaFoldDB" id="A0A0C9SYE0"/>
<reference evidence="1 2" key="1">
    <citation type="submission" date="2014-06" db="EMBL/GenBank/DDBJ databases">
        <authorList>
            <consortium name="DOE Joint Genome Institute"/>
            <person name="Kuo A."/>
            <person name="Kohler A."/>
            <person name="Nagy L.G."/>
            <person name="Floudas D."/>
            <person name="Copeland A."/>
            <person name="Barry K.W."/>
            <person name="Cichocki N."/>
            <person name="Veneault-Fourrey C."/>
            <person name="LaButti K."/>
            <person name="Lindquist E.A."/>
            <person name="Lipzen A."/>
            <person name="Lundell T."/>
            <person name="Morin E."/>
            <person name="Murat C."/>
            <person name="Sun H."/>
            <person name="Tunlid A."/>
            <person name="Henrissat B."/>
            <person name="Grigoriev I.V."/>
            <person name="Hibbett D.S."/>
            <person name="Martin F."/>
            <person name="Nordberg H.P."/>
            <person name="Cantor M.N."/>
            <person name="Hua S.X."/>
        </authorList>
    </citation>
    <scope>NUCLEOTIDE SEQUENCE [LARGE SCALE GENOMIC DNA]</scope>
    <source>
        <strain evidence="1 2">ATCC 200175</strain>
    </source>
</reference>
<keyword evidence="2" id="KW-1185">Reference proteome</keyword>
<evidence type="ECO:0000313" key="1">
    <source>
        <dbReference type="EMBL" id="KIJ08135.1"/>
    </source>
</evidence>
<dbReference type="OrthoDB" id="3193212at2759"/>
<dbReference type="InterPro" id="IPR043502">
    <property type="entry name" value="DNA/RNA_pol_sf"/>
</dbReference>
<protein>
    <submittedName>
        <fullName evidence="1">Uncharacterized protein</fullName>
    </submittedName>
</protein>
<feature type="non-terminal residue" evidence="1">
    <location>
        <position position="82"/>
    </location>
</feature>
<proteinExistence type="predicted"/>
<feature type="non-terminal residue" evidence="1">
    <location>
        <position position="1"/>
    </location>
</feature>
<accession>A0A0C9SYE0</accession>
<evidence type="ECO:0000313" key="2">
    <source>
        <dbReference type="Proteomes" id="UP000053647"/>
    </source>
</evidence>
<name>A0A0C9SYE0_PAXIN</name>
<sequence length="82" mass="9206">PNIRLFIYNHLIVMHRILQRLQNVGATVSAKKFVLAAPDTTIIGHKCTLEGRIPHEDKVQKIGDWPECQTLTQVRGFLGVCG</sequence>
<dbReference type="SUPFAM" id="SSF56672">
    <property type="entry name" value="DNA/RNA polymerases"/>
    <property type="match status" value="1"/>
</dbReference>
<gene>
    <name evidence="1" type="ORF">PAXINDRAFT_41570</name>
</gene>
<dbReference type="HOGENOM" id="CLU_142394_1_0_1"/>